<gene>
    <name evidence="1" type="ORF">RFV38_12385</name>
</gene>
<dbReference type="Proteomes" id="UP001279681">
    <property type="component" value="Unassembled WGS sequence"/>
</dbReference>
<organism evidence="1 2">
    <name type="scientific">Candidatus Cetobacterium colombiensis</name>
    <dbReference type="NCBI Taxonomy" id="3073100"/>
    <lineage>
        <taxon>Bacteria</taxon>
        <taxon>Fusobacteriati</taxon>
        <taxon>Fusobacteriota</taxon>
        <taxon>Fusobacteriia</taxon>
        <taxon>Fusobacteriales</taxon>
        <taxon>Fusobacteriaceae</taxon>
        <taxon>Cetobacterium</taxon>
    </lineage>
</organism>
<comment type="caution">
    <text evidence="1">The sequence shown here is derived from an EMBL/GenBank/DDBJ whole genome shotgun (WGS) entry which is preliminary data.</text>
</comment>
<reference evidence="2" key="1">
    <citation type="submission" date="2023-07" db="EMBL/GenBank/DDBJ databases">
        <authorList>
            <person name="Colorado M.A."/>
            <person name="Villamil L.M."/>
            <person name="Melo J.F."/>
            <person name="Rodriguez J.A."/>
            <person name="Ruiz R.Y."/>
        </authorList>
    </citation>
    <scope>NUCLEOTIDE SEQUENCE [LARGE SCALE GENOMIC DNA]</scope>
    <source>
        <strain evidence="2">C33</strain>
    </source>
</reference>
<sequence>MEILVVGEIRKGNLVITHRIDGELLGDDRILVNVTADIYDKFRNSNSTVETTYAMKVDGFFNFIGKLDKDKYARIL</sequence>
<proteinExistence type="predicted"/>
<protein>
    <submittedName>
        <fullName evidence="1">Uncharacterized protein</fullName>
    </submittedName>
</protein>
<name>A0ABU4WE63_9FUSO</name>
<accession>A0ABU4WE63</accession>
<keyword evidence="2" id="KW-1185">Reference proteome</keyword>
<evidence type="ECO:0000313" key="1">
    <source>
        <dbReference type="EMBL" id="MDX8337282.1"/>
    </source>
</evidence>
<dbReference type="EMBL" id="JAVIKH010000028">
    <property type="protein sequence ID" value="MDX8337282.1"/>
    <property type="molecule type" value="Genomic_DNA"/>
</dbReference>
<dbReference type="RefSeq" id="WP_320314625.1">
    <property type="nucleotide sequence ID" value="NZ_JAVIKH010000028.1"/>
</dbReference>
<evidence type="ECO:0000313" key="2">
    <source>
        <dbReference type="Proteomes" id="UP001279681"/>
    </source>
</evidence>